<feature type="domain" description="Coenzyme Q-binding protein COQ10 START" evidence="4">
    <location>
        <begin position="53"/>
        <end position="179"/>
    </location>
</feature>
<dbReference type="GO" id="GO:0048039">
    <property type="term" value="F:ubiquinone binding"/>
    <property type="evidence" value="ECO:0007669"/>
    <property type="project" value="InterPro"/>
</dbReference>
<dbReference type="GeneID" id="62196593"/>
<dbReference type="InterPro" id="IPR023393">
    <property type="entry name" value="START-like_dom_sf"/>
</dbReference>
<dbReference type="GO" id="GO:0005739">
    <property type="term" value="C:mitochondrion"/>
    <property type="evidence" value="ECO:0007669"/>
    <property type="project" value="TreeGrafter"/>
</dbReference>
<dbReference type="Proteomes" id="UP000662931">
    <property type="component" value="Chromosome 3"/>
</dbReference>
<dbReference type="RefSeq" id="XP_038779395.1">
    <property type="nucleotide sequence ID" value="XM_038923467.1"/>
</dbReference>
<dbReference type="CDD" id="cd07813">
    <property type="entry name" value="COQ10p_like"/>
    <property type="match status" value="1"/>
</dbReference>
<gene>
    <name evidence="5" type="ORF">FOA43_003192</name>
</gene>
<dbReference type="OrthoDB" id="292693at2759"/>
<comment type="subunit">
    <text evidence="2">Interacts with coenzyme Q.</text>
</comment>
<dbReference type="KEGG" id="bnn:FOA43_003192"/>
<keyword evidence="6" id="KW-1185">Reference proteome</keyword>
<comment type="function">
    <text evidence="3">Required for the function of coenzyme Q in the respiratory chain. May serve as a chaperone or may be involved in the transport of Q6 from its site of synthesis to the catalytic sites of the respiratory complexes.</text>
</comment>
<name>A0A875RQ38_EENNA</name>
<dbReference type="PANTHER" id="PTHR12901:SF10">
    <property type="entry name" value="COENZYME Q-BINDING PROTEIN COQ10, MITOCHONDRIAL"/>
    <property type="match status" value="1"/>
</dbReference>
<evidence type="ECO:0000259" key="4">
    <source>
        <dbReference type="Pfam" id="PF03364"/>
    </source>
</evidence>
<organism evidence="5 6">
    <name type="scientific">Eeniella nana</name>
    <name type="common">Yeast</name>
    <name type="synonym">Brettanomyces nanus</name>
    <dbReference type="NCBI Taxonomy" id="13502"/>
    <lineage>
        <taxon>Eukaryota</taxon>
        <taxon>Fungi</taxon>
        <taxon>Dikarya</taxon>
        <taxon>Ascomycota</taxon>
        <taxon>Saccharomycotina</taxon>
        <taxon>Pichiomycetes</taxon>
        <taxon>Pichiales</taxon>
        <taxon>Pichiaceae</taxon>
        <taxon>Brettanomyces</taxon>
    </lineage>
</organism>
<dbReference type="InterPro" id="IPR005031">
    <property type="entry name" value="COQ10_START"/>
</dbReference>
<evidence type="ECO:0000313" key="6">
    <source>
        <dbReference type="Proteomes" id="UP000662931"/>
    </source>
</evidence>
<evidence type="ECO:0000313" key="5">
    <source>
        <dbReference type="EMBL" id="QPG75830.1"/>
    </source>
</evidence>
<proteinExistence type="inferred from homology"/>
<dbReference type="PANTHER" id="PTHR12901">
    <property type="entry name" value="SPERM PROTEIN HOMOLOG"/>
    <property type="match status" value="1"/>
</dbReference>
<sequence>MLRTAGTKVCLIGIKRGIPPTFGQCRRFNLSKLIRESGTERYQSYTVNKKFLYPPELVYEVVSSVDKYEQFVPFCRRSFINQRDAKGEPSIAGLEVGFKEFDEAFTCKLHCEKPRLVVAKSVTERLFEFLETEWTIEPLTQTSCNVKLKLKYDFKSTLYNQVSSLFAGKVATVMTRSFEKRSYELFKKREAHKSAMKAKPAKVTDSAD</sequence>
<dbReference type="SUPFAM" id="SSF55961">
    <property type="entry name" value="Bet v1-like"/>
    <property type="match status" value="1"/>
</dbReference>
<dbReference type="InterPro" id="IPR044996">
    <property type="entry name" value="COQ10-like"/>
</dbReference>
<dbReference type="AlphaFoldDB" id="A0A875RQ38"/>
<protein>
    <recommendedName>
        <fullName evidence="4">Coenzyme Q-binding protein COQ10 START domain-containing protein</fullName>
    </recommendedName>
</protein>
<evidence type="ECO:0000256" key="1">
    <source>
        <dbReference type="ARBA" id="ARBA00006885"/>
    </source>
</evidence>
<reference evidence="5" key="1">
    <citation type="submission" date="2020-10" db="EMBL/GenBank/DDBJ databases">
        <authorList>
            <person name="Roach M.J.R."/>
        </authorList>
    </citation>
    <scope>NUCLEOTIDE SEQUENCE</scope>
    <source>
        <strain evidence="5">CBS 1945</strain>
    </source>
</reference>
<dbReference type="GO" id="GO:0045333">
    <property type="term" value="P:cellular respiration"/>
    <property type="evidence" value="ECO:0007669"/>
    <property type="project" value="InterPro"/>
</dbReference>
<comment type="similarity">
    <text evidence="1">Belongs to the COQ10 family.</text>
</comment>
<evidence type="ECO:0000256" key="3">
    <source>
        <dbReference type="ARBA" id="ARBA00024947"/>
    </source>
</evidence>
<dbReference type="Gene3D" id="3.30.530.20">
    <property type="match status" value="1"/>
</dbReference>
<dbReference type="Pfam" id="PF03364">
    <property type="entry name" value="Polyketide_cyc"/>
    <property type="match status" value="1"/>
</dbReference>
<accession>A0A875RQ38</accession>
<dbReference type="EMBL" id="CP064814">
    <property type="protein sequence ID" value="QPG75830.1"/>
    <property type="molecule type" value="Genomic_DNA"/>
</dbReference>
<evidence type="ECO:0000256" key="2">
    <source>
        <dbReference type="ARBA" id="ARBA00011814"/>
    </source>
</evidence>